<organism evidence="7">
    <name type="scientific">uncultured Solirubrobacteraceae bacterium</name>
    <dbReference type="NCBI Taxonomy" id="1162706"/>
    <lineage>
        <taxon>Bacteria</taxon>
        <taxon>Bacillati</taxon>
        <taxon>Actinomycetota</taxon>
        <taxon>Thermoleophilia</taxon>
        <taxon>Solirubrobacterales</taxon>
        <taxon>Solirubrobacteraceae</taxon>
        <taxon>environmental samples</taxon>
    </lineage>
</organism>
<comment type="similarity">
    <text evidence="2">Belongs to the class-I pyridoxal-phosphate-dependent aminotransferase family.</text>
</comment>
<reference evidence="7" key="1">
    <citation type="submission" date="2020-02" db="EMBL/GenBank/DDBJ databases">
        <authorList>
            <person name="Meier V. D."/>
        </authorList>
    </citation>
    <scope>NUCLEOTIDE SEQUENCE</scope>
    <source>
        <strain evidence="7">AVDCRST_MAG13</strain>
    </source>
</reference>
<evidence type="ECO:0000256" key="2">
    <source>
        <dbReference type="ARBA" id="ARBA00007441"/>
    </source>
</evidence>
<evidence type="ECO:0000313" key="7">
    <source>
        <dbReference type="EMBL" id="CAA9465901.1"/>
    </source>
</evidence>
<dbReference type="InterPro" id="IPR015422">
    <property type="entry name" value="PyrdxlP-dep_Trfase_small"/>
</dbReference>
<evidence type="ECO:0000256" key="1">
    <source>
        <dbReference type="ARBA" id="ARBA00001933"/>
    </source>
</evidence>
<dbReference type="InterPro" id="IPR015424">
    <property type="entry name" value="PyrdxlP-dep_Trfase"/>
</dbReference>
<dbReference type="InterPro" id="IPR004839">
    <property type="entry name" value="Aminotransferase_I/II_large"/>
</dbReference>
<dbReference type="EC" id="2.6.1.1" evidence="7"/>
<dbReference type="PANTHER" id="PTHR46383">
    <property type="entry name" value="ASPARTATE AMINOTRANSFERASE"/>
    <property type="match status" value="1"/>
</dbReference>
<dbReference type="CDD" id="cd00609">
    <property type="entry name" value="AAT_like"/>
    <property type="match status" value="1"/>
</dbReference>
<sequence length="389" mass="40848">MGPGLAPGVDRLGTESAFSVLARARELEATGRDIVHLEIGEPDFPTPAHVSEAAWAAIRAGATHYCPSAGLPELRGAAAVALSATRGIDVPAERVLVGNGAKPLLFFTILATCGPGDEVVHPDPGFPIYESAIRWAGATPVPLPLHEAADFSFDLDELEARLSDRTALVILNSPQNPTGGVVPAGALEAAARLVAGTRAWVLSDEVYARMAYDGAAASIASVPGMLDRTVLLDGFSKTYAMTGWRCGYACVPEALLEPLTRFLVNCTSCVPPFVQHAGVAALEGPQDEVAAMLAEFRVRRDVVVDGLNALPGVTCRTPQGAFYAFPNVSGVPLGADDLAVRLLEEAGVAVLAGSAFGRAGQDHLRISYAASREQLAEALRRMEDFLTRL</sequence>
<dbReference type="SUPFAM" id="SSF53383">
    <property type="entry name" value="PLP-dependent transferases"/>
    <property type="match status" value="1"/>
</dbReference>
<dbReference type="EMBL" id="CADCVO010000004">
    <property type="protein sequence ID" value="CAA9465901.1"/>
    <property type="molecule type" value="Genomic_DNA"/>
</dbReference>
<keyword evidence="3 7" id="KW-0032">Aminotransferase</keyword>
<dbReference type="InterPro" id="IPR050596">
    <property type="entry name" value="AspAT/PAT-like"/>
</dbReference>
<keyword evidence="4 7" id="KW-0808">Transferase</keyword>
<evidence type="ECO:0000256" key="3">
    <source>
        <dbReference type="ARBA" id="ARBA00022576"/>
    </source>
</evidence>
<dbReference type="GO" id="GO:0006520">
    <property type="term" value="P:amino acid metabolic process"/>
    <property type="evidence" value="ECO:0007669"/>
    <property type="project" value="InterPro"/>
</dbReference>
<accession>A0A6J4RBS8</accession>
<feature type="domain" description="Aminotransferase class I/classII large" evidence="6">
    <location>
        <begin position="33"/>
        <end position="381"/>
    </location>
</feature>
<proteinExistence type="inferred from homology"/>
<dbReference type="Gene3D" id="3.90.1150.10">
    <property type="entry name" value="Aspartate Aminotransferase, domain 1"/>
    <property type="match status" value="1"/>
</dbReference>
<dbReference type="InterPro" id="IPR015421">
    <property type="entry name" value="PyrdxlP-dep_Trfase_major"/>
</dbReference>
<name>A0A6J4RBS8_9ACTN</name>
<dbReference type="Pfam" id="PF00155">
    <property type="entry name" value="Aminotran_1_2"/>
    <property type="match status" value="1"/>
</dbReference>
<evidence type="ECO:0000256" key="5">
    <source>
        <dbReference type="ARBA" id="ARBA00022898"/>
    </source>
</evidence>
<dbReference type="Gene3D" id="3.40.640.10">
    <property type="entry name" value="Type I PLP-dependent aspartate aminotransferase-like (Major domain)"/>
    <property type="match status" value="1"/>
</dbReference>
<keyword evidence="5" id="KW-0663">Pyridoxal phosphate</keyword>
<comment type="cofactor">
    <cofactor evidence="1">
        <name>pyridoxal 5'-phosphate</name>
        <dbReference type="ChEBI" id="CHEBI:597326"/>
    </cofactor>
</comment>
<dbReference type="GO" id="GO:0004069">
    <property type="term" value="F:L-aspartate:2-oxoglutarate aminotransferase activity"/>
    <property type="evidence" value="ECO:0007669"/>
    <property type="project" value="UniProtKB-EC"/>
</dbReference>
<protein>
    <submittedName>
        <fullName evidence="7">Aspartate aminotransferase</fullName>
        <ecNumber evidence="7">2.6.1.1</ecNumber>
    </submittedName>
</protein>
<dbReference type="GO" id="GO:0030170">
    <property type="term" value="F:pyridoxal phosphate binding"/>
    <property type="evidence" value="ECO:0007669"/>
    <property type="project" value="InterPro"/>
</dbReference>
<dbReference type="AlphaFoldDB" id="A0A6J4RBS8"/>
<dbReference type="PANTHER" id="PTHR46383:SF1">
    <property type="entry name" value="ASPARTATE AMINOTRANSFERASE"/>
    <property type="match status" value="1"/>
</dbReference>
<evidence type="ECO:0000259" key="6">
    <source>
        <dbReference type="Pfam" id="PF00155"/>
    </source>
</evidence>
<gene>
    <name evidence="7" type="ORF">AVDCRST_MAG13-34</name>
</gene>
<evidence type="ECO:0000256" key="4">
    <source>
        <dbReference type="ARBA" id="ARBA00022679"/>
    </source>
</evidence>